<comment type="similarity">
    <text evidence="1">Belongs to the 4-hydroxybenzoyl-CoA thioesterase family.</text>
</comment>
<name>A0ABD5U946_9EURY</name>
<organism evidence="3 4">
    <name type="scientific">Halomarina ordinaria</name>
    <dbReference type="NCBI Taxonomy" id="3033939"/>
    <lineage>
        <taxon>Archaea</taxon>
        <taxon>Methanobacteriati</taxon>
        <taxon>Methanobacteriota</taxon>
        <taxon>Stenosarchaea group</taxon>
        <taxon>Halobacteria</taxon>
        <taxon>Halobacteriales</taxon>
        <taxon>Natronomonadaceae</taxon>
        <taxon>Halomarina</taxon>
    </lineage>
</organism>
<proteinExistence type="inferred from homology"/>
<sequence>MHDVYENRVRFAETDQQGVVFYGEYVTFQDETVNAFLRAIGYDYDTMRAADWDVHVAHVDLDYRAPARFEDVVVNACRVEAIGESSVRFAYRARRKRDGATLAEGHVVHVAVDADGSTRVPEAFRDAVVVFQDDPPEQ</sequence>
<dbReference type="NCBIfam" id="TIGR00051">
    <property type="entry name" value="YbgC/FadM family acyl-CoA thioesterase"/>
    <property type="match status" value="1"/>
</dbReference>
<keyword evidence="2 3" id="KW-0378">Hydrolase</keyword>
<reference evidence="3 4" key="1">
    <citation type="journal article" date="2019" name="Int. J. Syst. Evol. Microbiol.">
        <title>The Global Catalogue of Microorganisms (GCM) 10K type strain sequencing project: providing services to taxonomists for standard genome sequencing and annotation.</title>
        <authorList>
            <consortium name="The Broad Institute Genomics Platform"/>
            <consortium name="The Broad Institute Genome Sequencing Center for Infectious Disease"/>
            <person name="Wu L."/>
            <person name="Ma J."/>
        </authorList>
    </citation>
    <scope>NUCLEOTIDE SEQUENCE [LARGE SCALE GENOMIC DNA]</scope>
    <source>
        <strain evidence="3 4">PSRA2</strain>
    </source>
</reference>
<evidence type="ECO:0000313" key="3">
    <source>
        <dbReference type="EMBL" id="MFC6836879.1"/>
    </source>
</evidence>
<evidence type="ECO:0000256" key="2">
    <source>
        <dbReference type="ARBA" id="ARBA00022801"/>
    </source>
</evidence>
<dbReference type="Gene3D" id="3.10.129.10">
    <property type="entry name" value="Hotdog Thioesterase"/>
    <property type="match status" value="1"/>
</dbReference>
<dbReference type="InterPro" id="IPR006684">
    <property type="entry name" value="YbgC/YbaW"/>
</dbReference>
<dbReference type="InterPro" id="IPR029069">
    <property type="entry name" value="HotDog_dom_sf"/>
</dbReference>
<keyword evidence="4" id="KW-1185">Reference proteome</keyword>
<dbReference type="EC" id="3.1.2.-" evidence="3"/>
<accession>A0ABD5U946</accession>
<dbReference type="RefSeq" id="WP_304448553.1">
    <property type="nucleotide sequence ID" value="NZ_JARRAH010000001.1"/>
</dbReference>
<dbReference type="GO" id="GO:0016787">
    <property type="term" value="F:hydrolase activity"/>
    <property type="evidence" value="ECO:0007669"/>
    <property type="project" value="UniProtKB-KW"/>
</dbReference>
<gene>
    <name evidence="3" type="ORF">ACFQHK_10175</name>
</gene>
<dbReference type="AlphaFoldDB" id="A0ABD5U946"/>
<evidence type="ECO:0000256" key="1">
    <source>
        <dbReference type="ARBA" id="ARBA00005953"/>
    </source>
</evidence>
<comment type="caution">
    <text evidence="3">The sequence shown here is derived from an EMBL/GenBank/DDBJ whole genome shotgun (WGS) entry which is preliminary data.</text>
</comment>
<dbReference type="PIRSF" id="PIRSF003230">
    <property type="entry name" value="YbgC"/>
    <property type="match status" value="1"/>
</dbReference>
<dbReference type="EMBL" id="JBHSXM010000001">
    <property type="protein sequence ID" value="MFC6836879.1"/>
    <property type="molecule type" value="Genomic_DNA"/>
</dbReference>
<dbReference type="SUPFAM" id="SSF54637">
    <property type="entry name" value="Thioesterase/thiol ester dehydrase-isomerase"/>
    <property type="match status" value="1"/>
</dbReference>
<dbReference type="Proteomes" id="UP001596406">
    <property type="component" value="Unassembled WGS sequence"/>
</dbReference>
<dbReference type="Pfam" id="PF13279">
    <property type="entry name" value="4HBT_2"/>
    <property type="match status" value="1"/>
</dbReference>
<evidence type="ECO:0000313" key="4">
    <source>
        <dbReference type="Proteomes" id="UP001596406"/>
    </source>
</evidence>
<dbReference type="CDD" id="cd00586">
    <property type="entry name" value="4HBT"/>
    <property type="match status" value="1"/>
</dbReference>
<dbReference type="InterPro" id="IPR050563">
    <property type="entry name" value="4-hydroxybenzoyl-CoA_TE"/>
</dbReference>
<protein>
    <submittedName>
        <fullName evidence="3">Acyl-CoA thioesterase</fullName>
        <ecNumber evidence="3">3.1.2.-</ecNumber>
    </submittedName>
</protein>
<dbReference type="PANTHER" id="PTHR31793:SF27">
    <property type="entry name" value="NOVEL THIOESTERASE SUPERFAMILY DOMAIN AND SAPOSIN A-TYPE DOMAIN CONTAINING PROTEIN (0610012H03RIK)"/>
    <property type="match status" value="1"/>
</dbReference>
<dbReference type="PANTHER" id="PTHR31793">
    <property type="entry name" value="4-HYDROXYBENZOYL-COA THIOESTERASE FAMILY MEMBER"/>
    <property type="match status" value="1"/>
</dbReference>